<keyword evidence="4" id="KW-1185">Reference proteome</keyword>
<dbReference type="STRING" id="1288385.ERS137968_01774"/>
<dbReference type="AlphaFoldDB" id="A0A0T9QPU2"/>
<protein>
    <submittedName>
        <fullName evidence="2 3">Hemolysin activator protein</fullName>
    </submittedName>
</protein>
<reference evidence="2" key="1">
    <citation type="submission" date="2015-03" db="EMBL/GenBank/DDBJ databases">
        <authorList>
            <person name="Murphy D."/>
        </authorList>
    </citation>
    <scope>NUCLEOTIDE SEQUENCE [LARGE SCALE GENOMIC DNA]</scope>
    <source>
        <strain evidence="2">A125KOH2</strain>
    </source>
</reference>
<dbReference type="EMBL" id="CWJL01000007">
    <property type="protein sequence ID" value="CRY66335.1"/>
    <property type="molecule type" value="Genomic_DNA"/>
</dbReference>
<dbReference type="EMBL" id="CQAZ01000034">
    <property type="protein sequence ID" value="CNI22327.1"/>
    <property type="molecule type" value="Genomic_DNA"/>
</dbReference>
<feature type="transmembrane region" description="Helical" evidence="1">
    <location>
        <begin position="17"/>
        <end position="39"/>
    </location>
</feature>
<keyword evidence="1" id="KW-0472">Membrane</keyword>
<proteinExistence type="predicted"/>
<accession>A0A0T9QPU2</accession>
<evidence type="ECO:0000313" key="4">
    <source>
        <dbReference type="Proteomes" id="UP000044625"/>
    </source>
</evidence>
<reference evidence="3 4" key="3">
    <citation type="submission" date="2015-03" db="EMBL/GenBank/DDBJ databases">
        <authorList>
            <consortium name="Pathogen Informatics"/>
            <person name="Murphy D."/>
        </authorList>
    </citation>
    <scope>NUCLEOTIDE SEQUENCE [LARGE SCALE GENOMIC DNA]</scope>
    <source>
        <strain evidence="4">type strain: CIP110230</strain>
        <strain evidence="3">Type strain: CIP110230</strain>
    </source>
</reference>
<reference evidence="5" key="2">
    <citation type="submission" date="2015-03" db="EMBL/GenBank/DDBJ databases">
        <authorList>
            <consortium name="Pathogen Informatics"/>
        </authorList>
    </citation>
    <scope>NUCLEOTIDE SEQUENCE [LARGE SCALE GENOMIC DNA]</scope>
    <source>
        <strain evidence="5">A125KOH2</strain>
    </source>
</reference>
<dbReference type="Proteomes" id="UP000045840">
    <property type="component" value="Unassembled WGS sequence"/>
</dbReference>
<keyword evidence="1" id="KW-0812">Transmembrane</keyword>
<evidence type="ECO:0000313" key="5">
    <source>
        <dbReference type="Proteomes" id="UP000045840"/>
    </source>
</evidence>
<evidence type="ECO:0000313" key="2">
    <source>
        <dbReference type="EMBL" id="CNI22327.1"/>
    </source>
</evidence>
<sequence length="155" mass="17654">MTNGKIFVSEVNHHNKVWGGLSLFYFMVFIFTPSFNVYAEVNQTQTTILEQQQHILKNNLIPPLSHTQIESKPTAPPEENSADDTTCLVINQVELININDFPNAVHLKRWAQGAEGRCLGDKGLTALRDKLQWQMAISLLGLFLPREVMWMALYI</sequence>
<gene>
    <name evidence="2" type="ORF">ERS008529_03430</name>
    <name evidence="3" type="ORF">ERS137968_01774</name>
</gene>
<organism evidence="2 5">
    <name type="scientific">Yersinia pekkanenii</name>
    <dbReference type="NCBI Taxonomy" id="1288385"/>
    <lineage>
        <taxon>Bacteria</taxon>
        <taxon>Pseudomonadati</taxon>
        <taxon>Pseudomonadota</taxon>
        <taxon>Gammaproteobacteria</taxon>
        <taxon>Enterobacterales</taxon>
        <taxon>Yersiniaceae</taxon>
        <taxon>Yersinia</taxon>
    </lineage>
</organism>
<dbReference type="Proteomes" id="UP000044625">
    <property type="component" value="Unassembled WGS sequence"/>
</dbReference>
<evidence type="ECO:0000313" key="3">
    <source>
        <dbReference type="EMBL" id="CRY66335.1"/>
    </source>
</evidence>
<name>A0A0T9QPU2_9GAMM</name>
<evidence type="ECO:0000256" key="1">
    <source>
        <dbReference type="SAM" id="Phobius"/>
    </source>
</evidence>
<keyword evidence="1" id="KW-1133">Transmembrane helix</keyword>